<dbReference type="Gene3D" id="3.30.1370.10">
    <property type="entry name" value="K Homology domain, type 1"/>
    <property type="match status" value="1"/>
</dbReference>
<dbReference type="EMBL" id="CAJNJA010017309">
    <property type="protein sequence ID" value="CAE7398639.1"/>
    <property type="molecule type" value="Genomic_DNA"/>
</dbReference>
<dbReference type="GO" id="GO:0003723">
    <property type="term" value="F:RNA binding"/>
    <property type="evidence" value="ECO:0007669"/>
    <property type="project" value="UniProtKB-UniRule"/>
</dbReference>
<evidence type="ECO:0000313" key="4">
    <source>
        <dbReference type="Proteomes" id="UP000601435"/>
    </source>
</evidence>
<feature type="region of interest" description="Disordered" evidence="2">
    <location>
        <begin position="32"/>
        <end position="71"/>
    </location>
</feature>
<comment type="caution">
    <text evidence="3">The sequence shown here is derived from an EMBL/GenBank/DDBJ whole genome shotgun (WGS) entry which is preliminary data.</text>
</comment>
<dbReference type="SUPFAM" id="SSF54791">
    <property type="entry name" value="Eukaryotic type KH-domain (KH-domain type I)"/>
    <property type="match status" value="1"/>
</dbReference>
<feature type="compositionally biased region" description="Low complexity" evidence="2">
    <location>
        <begin position="59"/>
        <end position="68"/>
    </location>
</feature>
<evidence type="ECO:0000313" key="3">
    <source>
        <dbReference type="EMBL" id="CAE7398639.1"/>
    </source>
</evidence>
<proteinExistence type="predicted"/>
<dbReference type="InterPro" id="IPR036612">
    <property type="entry name" value="KH_dom_type_1_sf"/>
</dbReference>
<keyword evidence="1" id="KW-0694">RNA-binding</keyword>
<name>A0A812QQF9_9DINO</name>
<dbReference type="AlphaFoldDB" id="A0A812QQF9"/>
<sequence>MACIAAAVAQSSTTEPRANVCIDDDADEEVCIQPSSTNNTRPSKRRKGAAVTLVESDSDSSSSVSSRSRTLKRRGGAAAAAALLSQSAPVDVDEASRLVSRTLSFPTSFAGPLQHEGGLVAVMAESGANISVQQGASPTDTAVCVEGTSEAVGKAAVQIQQMFDDFTEAEKKAKLLADSEHMDQVEIPQKVLSAAVGPNGSDLPKVRERCGGVMIALMPPSEGGHLTAFIGPGTAEQVKQAKEELLGRVQRAEAGE</sequence>
<gene>
    <name evidence="3" type="primary">aurkb-a</name>
    <name evidence="3" type="ORF">SNEC2469_LOCUS10893</name>
</gene>
<dbReference type="Proteomes" id="UP000601435">
    <property type="component" value="Unassembled WGS sequence"/>
</dbReference>
<evidence type="ECO:0000256" key="1">
    <source>
        <dbReference type="PROSITE-ProRule" id="PRU00117"/>
    </source>
</evidence>
<feature type="non-terminal residue" evidence="3">
    <location>
        <position position="1"/>
    </location>
</feature>
<keyword evidence="4" id="KW-1185">Reference proteome</keyword>
<protein>
    <submittedName>
        <fullName evidence="3">Aurkb-a protein</fullName>
    </submittedName>
</protein>
<dbReference type="OrthoDB" id="430150at2759"/>
<dbReference type="PROSITE" id="PS50084">
    <property type="entry name" value="KH_TYPE_1"/>
    <property type="match status" value="1"/>
</dbReference>
<organism evidence="3 4">
    <name type="scientific">Symbiodinium necroappetens</name>
    <dbReference type="NCBI Taxonomy" id="1628268"/>
    <lineage>
        <taxon>Eukaryota</taxon>
        <taxon>Sar</taxon>
        <taxon>Alveolata</taxon>
        <taxon>Dinophyceae</taxon>
        <taxon>Suessiales</taxon>
        <taxon>Symbiodiniaceae</taxon>
        <taxon>Symbiodinium</taxon>
    </lineage>
</organism>
<evidence type="ECO:0000256" key="2">
    <source>
        <dbReference type="SAM" id="MobiDB-lite"/>
    </source>
</evidence>
<accession>A0A812QQF9</accession>
<reference evidence="3" key="1">
    <citation type="submission" date="2021-02" db="EMBL/GenBank/DDBJ databases">
        <authorList>
            <person name="Dougan E. K."/>
            <person name="Rhodes N."/>
            <person name="Thang M."/>
            <person name="Chan C."/>
        </authorList>
    </citation>
    <scope>NUCLEOTIDE SEQUENCE</scope>
</reference>